<dbReference type="SUPFAM" id="SSF81340">
    <property type="entry name" value="Clc chloride channel"/>
    <property type="match status" value="1"/>
</dbReference>
<keyword evidence="9" id="KW-0407">Ion channel</keyword>
<dbReference type="RefSeq" id="WP_154286471.1">
    <property type="nucleotide sequence ID" value="NZ_WKJI01000001.1"/>
</dbReference>
<evidence type="ECO:0000313" key="12">
    <source>
        <dbReference type="Proteomes" id="UP000462931"/>
    </source>
</evidence>
<keyword evidence="6 10" id="KW-0472">Membrane</keyword>
<dbReference type="InterPro" id="IPR014743">
    <property type="entry name" value="Cl-channel_core"/>
</dbReference>
<keyword evidence="12" id="KW-1185">Reference proteome</keyword>
<evidence type="ECO:0000256" key="4">
    <source>
        <dbReference type="ARBA" id="ARBA00022989"/>
    </source>
</evidence>
<evidence type="ECO:0000256" key="6">
    <source>
        <dbReference type="ARBA" id="ARBA00023136"/>
    </source>
</evidence>
<dbReference type="PRINTS" id="PR00762">
    <property type="entry name" value="CLCHANNEL"/>
</dbReference>
<dbReference type="InterPro" id="IPR046342">
    <property type="entry name" value="CBS_dom_sf"/>
</dbReference>
<evidence type="ECO:0000256" key="8">
    <source>
        <dbReference type="ARBA" id="ARBA00023214"/>
    </source>
</evidence>
<evidence type="ECO:0000256" key="9">
    <source>
        <dbReference type="ARBA" id="ARBA00023303"/>
    </source>
</evidence>
<keyword evidence="8" id="KW-0868">Chloride</keyword>
<feature type="transmembrane region" description="Helical" evidence="10">
    <location>
        <begin position="158"/>
        <end position="184"/>
    </location>
</feature>
<reference evidence="11 12" key="1">
    <citation type="submission" date="2019-11" db="EMBL/GenBank/DDBJ databases">
        <authorList>
            <person name="Cheng Q."/>
            <person name="Yang Z."/>
        </authorList>
    </citation>
    <scope>NUCLEOTIDE SEQUENCE [LARGE SCALE GENOMIC DNA]</scope>
    <source>
        <strain evidence="11 12">HX-22-1</strain>
    </source>
</reference>
<dbReference type="CDD" id="cd02205">
    <property type="entry name" value="CBS_pair_SF"/>
    <property type="match status" value="1"/>
</dbReference>
<accession>A0A7K0FK68</accession>
<dbReference type="Gene3D" id="1.10.3080.10">
    <property type="entry name" value="Clc chloride channel"/>
    <property type="match status" value="1"/>
</dbReference>
<dbReference type="PANTHER" id="PTHR43427">
    <property type="entry name" value="CHLORIDE CHANNEL PROTEIN CLC-E"/>
    <property type="match status" value="1"/>
</dbReference>
<dbReference type="PANTHER" id="PTHR43427:SF6">
    <property type="entry name" value="CHLORIDE CHANNEL PROTEIN CLC-E"/>
    <property type="match status" value="1"/>
</dbReference>
<dbReference type="Proteomes" id="UP000462931">
    <property type="component" value="Unassembled WGS sequence"/>
</dbReference>
<feature type="transmembrane region" description="Helical" evidence="10">
    <location>
        <begin position="273"/>
        <end position="291"/>
    </location>
</feature>
<keyword evidence="2" id="KW-0813">Transport</keyword>
<organism evidence="11 12">
    <name type="scientific">Pedobacter puniceum</name>
    <dbReference type="NCBI Taxonomy" id="2666136"/>
    <lineage>
        <taxon>Bacteria</taxon>
        <taxon>Pseudomonadati</taxon>
        <taxon>Bacteroidota</taxon>
        <taxon>Sphingobacteriia</taxon>
        <taxon>Sphingobacteriales</taxon>
        <taxon>Sphingobacteriaceae</taxon>
        <taxon>Pedobacter</taxon>
    </lineage>
</organism>
<sequence>MKFWNQHKFIIRSIHQRLSRNQFLILSGVLVGLSAGTAAILLKSMVHYIHVLVNSQLEVFNYPYLNLFLPLTGILITAWVVQKFLKGKDGRGVANILLDIAQRSGVIPKFKMYSQVITSAITVGFGGSSGLEGPIAVTGAAIGSNYARTYRLTYRERILLLACGASAGIAAVFNAPITGLMFAVEVILVGVVFSDFIPLIISAVSGALISKIILNDDILFEFRSLKEFDHSNVPYYILLGVFSGLVAVYYSRVSRKIDYIFHHQLKWSPYNKAILGGLTIALLCFIFPPLFGEGYGAVKFLASNNPEGLLNGTFFNIPTENSWMIILFTGLIFLTKVLATSFTLASGGSGGNFAPSLFTGAFMGFFFASLFNKMGFHTLPVNNFTLVGMCGVLSGVMYAPLTGIFLIAEITGGYELMIPLMLVATSAYVIAKVFEPHSMDVKDLIEDKKIFTENYDENILSLIKIHEILETEYDEISTDSKLIDLLAVFKNSDHQLIICKDKHQKFAGFIWFDKVKKVLLDTDLQNKLTVEELVSKTSVKLNIEDNISKMVDYFDQTDMFYLPVFDKEVFIGVISKTKLLAAYRNKLRLTLS</sequence>
<evidence type="ECO:0000256" key="5">
    <source>
        <dbReference type="ARBA" id="ARBA00023065"/>
    </source>
</evidence>
<feature type="transmembrane region" description="Helical" evidence="10">
    <location>
        <begin position="323"/>
        <end position="347"/>
    </location>
</feature>
<feature type="transmembrane region" description="Helical" evidence="10">
    <location>
        <begin position="353"/>
        <end position="372"/>
    </location>
</feature>
<evidence type="ECO:0000256" key="7">
    <source>
        <dbReference type="ARBA" id="ARBA00023173"/>
    </source>
</evidence>
<dbReference type="InterPro" id="IPR001807">
    <property type="entry name" value="ClC"/>
</dbReference>
<feature type="transmembrane region" description="Helical" evidence="10">
    <location>
        <begin position="384"/>
        <end position="408"/>
    </location>
</feature>
<dbReference type="Pfam" id="PF00654">
    <property type="entry name" value="Voltage_CLC"/>
    <property type="match status" value="1"/>
</dbReference>
<dbReference type="Gene3D" id="3.10.580.10">
    <property type="entry name" value="CBS-domain"/>
    <property type="match status" value="1"/>
</dbReference>
<keyword evidence="7" id="KW-0869">Chloride channel</keyword>
<proteinExistence type="predicted"/>
<evidence type="ECO:0000256" key="10">
    <source>
        <dbReference type="SAM" id="Phobius"/>
    </source>
</evidence>
<dbReference type="GO" id="GO:0005254">
    <property type="term" value="F:chloride channel activity"/>
    <property type="evidence" value="ECO:0007669"/>
    <property type="project" value="UniProtKB-KW"/>
</dbReference>
<feature type="transmembrane region" description="Helical" evidence="10">
    <location>
        <begin position="235"/>
        <end position="253"/>
    </location>
</feature>
<keyword evidence="5" id="KW-0406">Ion transport</keyword>
<gene>
    <name evidence="11" type="ORF">GJJ64_04120</name>
</gene>
<evidence type="ECO:0000256" key="3">
    <source>
        <dbReference type="ARBA" id="ARBA00022692"/>
    </source>
</evidence>
<comment type="subcellular location">
    <subcellularLocation>
        <location evidence="1">Membrane</location>
        <topology evidence="1">Multi-pass membrane protein</topology>
    </subcellularLocation>
</comment>
<keyword evidence="4 10" id="KW-1133">Transmembrane helix</keyword>
<name>A0A7K0FK68_9SPHI</name>
<dbReference type="SUPFAM" id="SSF54631">
    <property type="entry name" value="CBS-domain pair"/>
    <property type="match status" value="1"/>
</dbReference>
<protein>
    <submittedName>
        <fullName evidence="11">Chloride channel protein</fullName>
    </submittedName>
</protein>
<dbReference type="InterPro" id="IPR050368">
    <property type="entry name" value="ClC-type_chloride_channel"/>
</dbReference>
<evidence type="ECO:0000256" key="1">
    <source>
        <dbReference type="ARBA" id="ARBA00004141"/>
    </source>
</evidence>
<feature type="transmembrane region" description="Helical" evidence="10">
    <location>
        <begin position="196"/>
        <end position="214"/>
    </location>
</feature>
<comment type="caution">
    <text evidence="11">The sequence shown here is derived from an EMBL/GenBank/DDBJ whole genome shotgun (WGS) entry which is preliminary data.</text>
</comment>
<feature type="transmembrane region" description="Helical" evidence="10">
    <location>
        <begin position="21"/>
        <end position="42"/>
    </location>
</feature>
<evidence type="ECO:0000313" key="11">
    <source>
        <dbReference type="EMBL" id="MRX46369.1"/>
    </source>
</evidence>
<dbReference type="GO" id="GO:0034707">
    <property type="term" value="C:chloride channel complex"/>
    <property type="evidence" value="ECO:0007669"/>
    <property type="project" value="UniProtKB-KW"/>
</dbReference>
<evidence type="ECO:0000256" key="2">
    <source>
        <dbReference type="ARBA" id="ARBA00022448"/>
    </source>
</evidence>
<dbReference type="AlphaFoldDB" id="A0A7K0FK68"/>
<dbReference type="CDD" id="cd00400">
    <property type="entry name" value="Voltage_gated_ClC"/>
    <property type="match status" value="1"/>
</dbReference>
<dbReference type="EMBL" id="WKJI01000001">
    <property type="protein sequence ID" value="MRX46369.1"/>
    <property type="molecule type" value="Genomic_DNA"/>
</dbReference>
<feature type="transmembrane region" description="Helical" evidence="10">
    <location>
        <begin position="62"/>
        <end position="81"/>
    </location>
</feature>
<keyword evidence="3 10" id="KW-0812">Transmembrane</keyword>